<name>A0A6I2F618_9MICO</name>
<feature type="transmembrane region" description="Helical" evidence="1">
    <location>
        <begin position="300"/>
        <end position="328"/>
    </location>
</feature>
<gene>
    <name evidence="2" type="ORF">GE115_07500</name>
</gene>
<proteinExistence type="predicted"/>
<feature type="transmembrane region" description="Helical" evidence="1">
    <location>
        <begin position="183"/>
        <end position="204"/>
    </location>
</feature>
<evidence type="ECO:0000256" key="1">
    <source>
        <dbReference type="SAM" id="Phobius"/>
    </source>
</evidence>
<feature type="transmembrane region" description="Helical" evidence="1">
    <location>
        <begin position="335"/>
        <end position="355"/>
    </location>
</feature>
<feature type="transmembrane region" description="Helical" evidence="1">
    <location>
        <begin position="154"/>
        <end position="177"/>
    </location>
</feature>
<dbReference type="AlphaFoldDB" id="A0A6I2F618"/>
<evidence type="ECO:0000313" key="2">
    <source>
        <dbReference type="EMBL" id="MRG59714.1"/>
    </source>
</evidence>
<organism evidence="2 3">
    <name type="scientific">Agromyces agglutinans</name>
    <dbReference type="NCBI Taxonomy" id="2662258"/>
    <lineage>
        <taxon>Bacteria</taxon>
        <taxon>Bacillati</taxon>
        <taxon>Actinomycetota</taxon>
        <taxon>Actinomycetes</taxon>
        <taxon>Micrococcales</taxon>
        <taxon>Microbacteriaceae</taxon>
        <taxon>Agromyces</taxon>
    </lineage>
</organism>
<dbReference type="EMBL" id="WJIF01000003">
    <property type="protein sequence ID" value="MRG59714.1"/>
    <property type="molecule type" value="Genomic_DNA"/>
</dbReference>
<keyword evidence="1" id="KW-0472">Membrane</keyword>
<sequence>MLERHSDTVLGYVLPRYAVEAGAESAGASACPNELAEPYAITIRDGVPHARLVIDADCRDEVGAAPAVYRISTELFPGTEPGGKTTTIVSYDLRSGSGVANLDTDQSPTMTTTQDWGSRMGEFLILGAEHLLFGPDHLLFLLALIVGARRLRDIVMVATAFTVAHSITFVLAALGLVSIPAEIVEPIIAFSIAAVSLWSVWGYWRHRRAAQGLAAVGLRQAGASGAGTSPAPAPSASMRPTGRGVALQERTAAPVLSAALVPPRGFSSDDWTRILVVFGFGLVHGVGFAGALGIDEPFSWGLLGALLVFNLGIELTQLVIIAVAFPLFVLLRRRLPIASVWIQLGVAVVGLYWFVERLLGAG</sequence>
<protein>
    <submittedName>
        <fullName evidence="2">HupE/UreJ family protein</fullName>
    </submittedName>
</protein>
<dbReference type="Pfam" id="PF13795">
    <property type="entry name" value="HupE_UreJ_2"/>
    <property type="match status" value="2"/>
</dbReference>
<evidence type="ECO:0000313" key="3">
    <source>
        <dbReference type="Proteomes" id="UP000431080"/>
    </source>
</evidence>
<feature type="transmembrane region" description="Helical" evidence="1">
    <location>
        <begin position="123"/>
        <end position="147"/>
    </location>
</feature>
<keyword evidence="1" id="KW-0812">Transmembrane</keyword>
<keyword evidence="1" id="KW-1133">Transmembrane helix</keyword>
<keyword evidence="3" id="KW-1185">Reference proteome</keyword>
<accession>A0A6I2F618</accession>
<feature type="transmembrane region" description="Helical" evidence="1">
    <location>
        <begin position="274"/>
        <end position="294"/>
    </location>
</feature>
<reference evidence="2 3" key="1">
    <citation type="submission" date="2019-10" db="EMBL/GenBank/DDBJ databases">
        <authorList>
            <person name="Nie G."/>
            <person name="Ming H."/>
            <person name="Yi B."/>
        </authorList>
    </citation>
    <scope>NUCLEOTIDE SEQUENCE [LARGE SCALE GENOMIC DNA]</scope>
    <source>
        <strain evidence="2 3">CFH 90414</strain>
    </source>
</reference>
<dbReference type="Proteomes" id="UP000431080">
    <property type="component" value="Unassembled WGS sequence"/>
</dbReference>
<comment type="caution">
    <text evidence="2">The sequence shown here is derived from an EMBL/GenBank/DDBJ whole genome shotgun (WGS) entry which is preliminary data.</text>
</comment>
<dbReference type="InterPro" id="IPR032809">
    <property type="entry name" value="Put_HupE_UreJ"/>
</dbReference>